<reference evidence="2" key="3">
    <citation type="submission" date="2022-06" db="UniProtKB">
        <authorList>
            <consortium name="EnsemblMetazoa"/>
        </authorList>
    </citation>
    <scope>IDENTIFICATION</scope>
</reference>
<organism evidence="1">
    <name type="scientific">Acyrthosiphon pisum</name>
    <name type="common">Pea aphid</name>
    <dbReference type="NCBI Taxonomy" id="7029"/>
    <lineage>
        <taxon>Eukaryota</taxon>
        <taxon>Metazoa</taxon>
        <taxon>Ecdysozoa</taxon>
        <taxon>Arthropoda</taxon>
        <taxon>Hexapoda</taxon>
        <taxon>Insecta</taxon>
        <taxon>Pterygota</taxon>
        <taxon>Neoptera</taxon>
        <taxon>Paraneoptera</taxon>
        <taxon>Hemiptera</taxon>
        <taxon>Sternorrhyncha</taxon>
        <taxon>Aphidomorpha</taxon>
        <taxon>Aphidoidea</taxon>
        <taxon>Aphididae</taxon>
        <taxon>Macrosiphini</taxon>
        <taxon>Acyrthosiphon</taxon>
    </lineage>
</organism>
<dbReference type="RefSeq" id="NP_001233004.1">
    <property type="nucleotide sequence ID" value="NM_001246075.2"/>
</dbReference>
<dbReference type="HOGENOM" id="CLU_1653552_0_0_1"/>
<dbReference type="CTD" id="100571238"/>
<evidence type="ECO:0000313" key="3">
    <source>
        <dbReference type="Proteomes" id="UP000007819"/>
    </source>
</evidence>
<dbReference type="AlphaFoldDB" id="C4WWQ4"/>
<accession>C4WWQ4</accession>
<dbReference type="EMBL" id="AK342206">
    <property type="protein sequence ID" value="BAH72324.1"/>
    <property type="molecule type" value="mRNA"/>
</dbReference>
<dbReference type="EnsemblMetazoa" id="NM_001246075.2">
    <property type="protein sequence ID" value="NP_001233004.1"/>
    <property type="gene ID" value="GeneID_100571238"/>
</dbReference>
<evidence type="ECO:0000313" key="1">
    <source>
        <dbReference type="EMBL" id="BAH72324.1"/>
    </source>
</evidence>
<protein>
    <submittedName>
        <fullName evidence="1">ACYPI24610 protein</fullName>
    </submittedName>
</protein>
<dbReference type="OrthoDB" id="10504750at2759"/>
<name>C4WWQ4_ACYPI</name>
<dbReference type="KEGG" id="api:100571238"/>
<reference evidence="1" key="1">
    <citation type="submission" date="2009-06" db="EMBL/GenBank/DDBJ databases">
        <title>A full-length cDNA resource of the pea aphid, Acyrthosiphon pisum.</title>
        <authorList>
            <person name="Shigenobu S."/>
            <person name="Nakabachi A."/>
            <person name="Richards S."/>
        </authorList>
    </citation>
    <scope>NUCLEOTIDE SEQUENCE</scope>
    <source>
        <strain evidence="1">LSR1</strain>
        <tissue evidence="1">Whole body</tissue>
    </source>
</reference>
<evidence type="ECO:0000313" key="2">
    <source>
        <dbReference type="EnsemblMetazoa" id="NP_001233004.1"/>
    </source>
</evidence>
<dbReference type="InParanoid" id="C4WWQ4"/>
<keyword evidence="3" id="KW-1185">Reference proteome</keyword>
<sequence>MSHAAHTRDINAIRTTHGIDPISALQCGAAVVQLHGAYLPLIYRVQHVTRVIHTTGTPPRNSANTHPIYYYGRLFSTGRAVRLAVHIRVLQVLPGQSARRRAGRVPLRQRHQARAPARGVRRVRRVRKRPTAVRLMPRNTMLGSHAAPLLLYKRQLTRLD</sequence>
<proteinExistence type="evidence at transcript level"/>
<reference evidence="3" key="2">
    <citation type="submission" date="2010-06" db="EMBL/GenBank/DDBJ databases">
        <authorList>
            <person name="Jiang H."/>
            <person name="Abraham K."/>
            <person name="Ali S."/>
            <person name="Alsbrooks S.L."/>
            <person name="Anim B.N."/>
            <person name="Anosike U.S."/>
            <person name="Attaway T."/>
            <person name="Bandaranaike D.P."/>
            <person name="Battles P.K."/>
            <person name="Bell S.N."/>
            <person name="Bell A.V."/>
            <person name="Beltran B."/>
            <person name="Bickham C."/>
            <person name="Bustamante Y."/>
            <person name="Caleb T."/>
            <person name="Canada A."/>
            <person name="Cardenas V."/>
            <person name="Carter K."/>
            <person name="Chacko J."/>
            <person name="Chandrabose M.N."/>
            <person name="Chavez D."/>
            <person name="Chavez A."/>
            <person name="Chen L."/>
            <person name="Chu H.-S."/>
            <person name="Claassen K.J."/>
            <person name="Cockrell R."/>
            <person name="Collins M."/>
            <person name="Cooper J.A."/>
            <person name="Cree A."/>
            <person name="Curry S.M."/>
            <person name="Da Y."/>
            <person name="Dao M.D."/>
            <person name="Das B."/>
            <person name="Davila M.-L."/>
            <person name="Davy-Carroll L."/>
            <person name="Denson S."/>
            <person name="Dinh H."/>
            <person name="Ebong V.E."/>
            <person name="Edwards J.R."/>
            <person name="Egan A."/>
            <person name="El-Daye J."/>
            <person name="Escobedo L."/>
            <person name="Fernandez S."/>
            <person name="Fernando P.R."/>
            <person name="Flagg N."/>
            <person name="Forbes L.D."/>
            <person name="Fowler R.G."/>
            <person name="Fu Q."/>
            <person name="Gabisi R.A."/>
            <person name="Ganer J."/>
            <person name="Garbino Pronczuk A."/>
            <person name="Garcia R.M."/>
            <person name="Garner T."/>
            <person name="Garrett T.E."/>
            <person name="Gonzalez D.A."/>
            <person name="Hamid H."/>
            <person name="Hawkins E.S."/>
            <person name="Hirani K."/>
            <person name="Hogues M.E."/>
            <person name="Hollins B."/>
            <person name="Hsiao C.-H."/>
            <person name="Jabil R."/>
            <person name="James M.L."/>
            <person name="Jhangiani S.N."/>
            <person name="Johnson B."/>
            <person name="Johnson Q."/>
            <person name="Joshi V."/>
            <person name="Kalu J.B."/>
            <person name="Kam C."/>
            <person name="Kashfia A."/>
            <person name="Keebler J."/>
            <person name="Kisamo H."/>
            <person name="Kovar C.L."/>
            <person name="Lago L.A."/>
            <person name="Lai C.-Y."/>
            <person name="Laidlaw J."/>
            <person name="Lara F."/>
            <person name="Le T.-K."/>
            <person name="Lee S.L."/>
            <person name="Legall F.H."/>
            <person name="Lemon S.J."/>
            <person name="Lewis L.R."/>
            <person name="Li B."/>
            <person name="Liu Y."/>
            <person name="Liu Y.-S."/>
            <person name="Lopez J."/>
            <person name="Lozado R.J."/>
            <person name="Lu J."/>
            <person name="Madu R.C."/>
            <person name="Maheshwari M."/>
            <person name="Maheshwari R."/>
            <person name="Malloy K."/>
            <person name="Martinez E."/>
            <person name="Mathew T."/>
            <person name="Mercado I.C."/>
            <person name="Mercado C."/>
            <person name="Meyer B."/>
            <person name="Montgomery K."/>
            <person name="Morgan M.B."/>
            <person name="Munidasa M."/>
            <person name="Nazareth L.V."/>
            <person name="Nelson J."/>
            <person name="Ng B.M."/>
            <person name="Nguyen N.B."/>
            <person name="Nguyen P.Q."/>
            <person name="Nguyen T."/>
            <person name="Obregon M."/>
            <person name="Okwuonu G.O."/>
            <person name="Onwere C.G."/>
            <person name="Orozco G."/>
            <person name="Parra A."/>
            <person name="Patel S."/>
            <person name="Patil S."/>
            <person name="Perez A."/>
            <person name="Perez Y."/>
            <person name="Pham C."/>
            <person name="Primus E.L."/>
            <person name="Pu L.-L."/>
            <person name="Puazo M."/>
            <person name="Qin X."/>
            <person name="Quiroz J.B."/>
            <person name="Reese J."/>
            <person name="Richards S."/>
            <person name="Rives C.M."/>
            <person name="Robberts R."/>
            <person name="Ruiz S.J."/>
            <person name="Ruiz M.J."/>
            <person name="Santibanez J."/>
            <person name="Schneider B.W."/>
            <person name="Sisson I."/>
            <person name="Smith M."/>
            <person name="Sodergren E."/>
            <person name="Song X.-Z."/>
            <person name="Song B.B."/>
            <person name="Summersgill H."/>
            <person name="Thelus R."/>
            <person name="Thornton R.D."/>
            <person name="Trejos Z.Y."/>
            <person name="Usmani K."/>
            <person name="Vattathil S."/>
            <person name="Villasana D."/>
            <person name="Walker D.L."/>
            <person name="Wang S."/>
            <person name="Wang K."/>
            <person name="White C.S."/>
            <person name="Williams A.C."/>
            <person name="Williamson J."/>
            <person name="Wilson K."/>
            <person name="Woghiren I.O."/>
            <person name="Woodworth J.R."/>
            <person name="Worley K.C."/>
            <person name="Wright R.A."/>
            <person name="Wu W."/>
            <person name="Young L."/>
            <person name="Zhang L."/>
            <person name="Zhang J."/>
            <person name="Zhu Y."/>
            <person name="Muzny D.M."/>
            <person name="Weinstock G."/>
            <person name="Gibbs R.A."/>
        </authorList>
    </citation>
    <scope>NUCLEOTIDE SEQUENCE [LARGE SCALE GENOMIC DNA]</scope>
    <source>
        <strain evidence="3">LSR1</strain>
    </source>
</reference>
<dbReference type="Proteomes" id="UP000007819">
    <property type="component" value="Chromosome A3"/>
</dbReference>
<dbReference type="GeneID" id="100571238"/>
<gene>
    <name evidence="1" type="primary">ACYPI24610</name>
    <name evidence="2" type="synonym">100571238</name>
</gene>